<dbReference type="PANTHER" id="PTHR35369:SF2">
    <property type="entry name" value="BLR3025 PROTEIN"/>
    <property type="match status" value="1"/>
</dbReference>
<proteinExistence type="predicted"/>
<dbReference type="Proteomes" id="UP000477750">
    <property type="component" value="Unassembled WGS sequence"/>
</dbReference>
<dbReference type="SUPFAM" id="SSF56672">
    <property type="entry name" value="DNA/RNA polymerases"/>
    <property type="match status" value="1"/>
</dbReference>
<organism evidence="2 3">
    <name type="scientific">Glycomyces albidus</name>
    <dbReference type="NCBI Taxonomy" id="2656774"/>
    <lineage>
        <taxon>Bacteria</taxon>
        <taxon>Bacillati</taxon>
        <taxon>Actinomycetota</taxon>
        <taxon>Actinomycetes</taxon>
        <taxon>Glycomycetales</taxon>
        <taxon>Glycomycetaceae</taxon>
        <taxon>Glycomyces</taxon>
    </lineage>
</organism>
<comment type="caution">
    <text evidence="2">The sequence shown here is derived from an EMBL/GenBank/DDBJ whole genome shotgun (WGS) entry which is preliminary data.</text>
</comment>
<keyword evidence="3" id="KW-1185">Reference proteome</keyword>
<evidence type="ECO:0000313" key="2">
    <source>
        <dbReference type="EMBL" id="MQM24079.1"/>
    </source>
</evidence>
<dbReference type="EMBL" id="WIAO01000001">
    <property type="protein sequence ID" value="MQM24079.1"/>
    <property type="molecule type" value="Genomic_DNA"/>
</dbReference>
<evidence type="ECO:0000256" key="1">
    <source>
        <dbReference type="ARBA" id="ARBA00022763"/>
    </source>
</evidence>
<name>A0A6L5G2X6_9ACTN</name>
<protein>
    <submittedName>
        <fullName evidence="2">DNA polymerase Y family protein</fullName>
    </submittedName>
</protein>
<dbReference type="InterPro" id="IPR050356">
    <property type="entry name" value="SulA_CellDiv_inhibitor"/>
</dbReference>
<dbReference type="AlphaFoldDB" id="A0A6L5G2X6"/>
<dbReference type="RefSeq" id="WP_153023279.1">
    <property type="nucleotide sequence ID" value="NZ_WIAO01000001.1"/>
</dbReference>
<accession>A0A6L5G2X6</accession>
<sequence length="466" mass="49296">MTRVGRPPSRVLVMRLVDWDGEDAAAFEPVLEALDRLTPYVEVLEPGCAAVPLRAGAGDEAVFCERLIDTVAGLVDQDCLTGVADGLLAAVLAARDGRIVPAGGDATFLAGCDITDLQVTGLVDPETCETLRHLGIDTLGKFRELPPQAVAERFGAPVRRAQLLAAGRFSRPLVPRPAAPELAVTETPETPYETVEHAVFAARPLAERLLRVLDERNLACTRITVTARTGSGLERRRTWQIDPAITAADLARRVRWQLEGWLAAGPLTSAVDGQPGGDEAANAVTSLELAPGGLVGLVEAGRGLWGTKTAAAVKAEAALRHAQSLFGPEAVRIAGPADGRDLDERYASAAWEVEPAPPPPSGPWPGGLPDPLPQLTGTGQDVEVLDAAGAPVAVSARGDLSATPALVALGGKRIRIAAWAGPWPVTERWWSAGARRYARLQVELTDGSFALLAREDGRWKAVGWYD</sequence>
<gene>
    <name evidence="2" type="ORF">GFD30_00590</name>
</gene>
<dbReference type="InterPro" id="IPR043502">
    <property type="entry name" value="DNA/RNA_pol_sf"/>
</dbReference>
<dbReference type="GO" id="GO:0006281">
    <property type="term" value="P:DNA repair"/>
    <property type="evidence" value="ECO:0007669"/>
    <property type="project" value="TreeGrafter"/>
</dbReference>
<evidence type="ECO:0000313" key="3">
    <source>
        <dbReference type="Proteomes" id="UP000477750"/>
    </source>
</evidence>
<dbReference type="PANTHER" id="PTHR35369">
    <property type="entry name" value="BLR3025 PROTEIN-RELATED"/>
    <property type="match status" value="1"/>
</dbReference>
<keyword evidence="1" id="KW-0227">DNA damage</keyword>
<reference evidence="2 3" key="1">
    <citation type="submission" date="2019-10" db="EMBL/GenBank/DDBJ databases">
        <title>Glycomyces albidus sp. nov., a novel actinomycete isolated from rhizosphere soil of wheat (Triticum aestivum L.).</title>
        <authorList>
            <person name="Qian L."/>
        </authorList>
    </citation>
    <scope>NUCLEOTIDE SEQUENCE [LARGE SCALE GENOMIC DNA]</scope>
    <source>
        <strain evidence="2 3">NEAU-7082</strain>
    </source>
</reference>